<accession>A0A2J0KU10</accession>
<evidence type="ECO:0000313" key="2">
    <source>
        <dbReference type="Proteomes" id="UP000230052"/>
    </source>
</evidence>
<evidence type="ECO:0000313" key="1">
    <source>
        <dbReference type="EMBL" id="PIU41981.1"/>
    </source>
</evidence>
<dbReference type="GO" id="GO:0016757">
    <property type="term" value="F:glycosyltransferase activity"/>
    <property type="evidence" value="ECO:0007669"/>
    <property type="project" value="TreeGrafter"/>
</dbReference>
<dbReference type="AlphaFoldDB" id="A0A2J0KU10"/>
<dbReference type="PANTHER" id="PTHR12526">
    <property type="entry name" value="GLYCOSYLTRANSFERASE"/>
    <property type="match status" value="1"/>
</dbReference>
<dbReference type="Pfam" id="PF13692">
    <property type="entry name" value="Glyco_trans_1_4"/>
    <property type="match status" value="1"/>
</dbReference>
<dbReference type="Gene3D" id="3.40.50.2000">
    <property type="entry name" value="Glycogen Phosphorylase B"/>
    <property type="match status" value="2"/>
</dbReference>
<dbReference type="EMBL" id="PEWV01000025">
    <property type="protein sequence ID" value="PIU41981.1"/>
    <property type="molecule type" value="Genomic_DNA"/>
</dbReference>
<proteinExistence type="predicted"/>
<protein>
    <submittedName>
        <fullName evidence="1">Uncharacterized protein</fullName>
    </submittedName>
</protein>
<organism evidence="1 2">
    <name type="scientific">Candidatus Aquitaenariimonas noxiae</name>
    <dbReference type="NCBI Taxonomy" id="1974741"/>
    <lineage>
        <taxon>Bacteria</taxon>
        <taxon>Pseudomonadati</taxon>
        <taxon>Candidatus Omnitrophota</taxon>
        <taxon>Candidatus Aquitaenariimonas</taxon>
    </lineage>
</organism>
<dbReference type="CDD" id="cd03801">
    <property type="entry name" value="GT4_PimA-like"/>
    <property type="match status" value="1"/>
</dbReference>
<gene>
    <name evidence="1" type="ORF">COS99_02605</name>
</gene>
<reference evidence="1 2" key="1">
    <citation type="submission" date="2017-09" db="EMBL/GenBank/DDBJ databases">
        <title>Depth-based differentiation of microbial function through sediment-hosted aquifers and enrichment of novel symbionts in the deep terrestrial subsurface.</title>
        <authorList>
            <person name="Probst A.J."/>
            <person name="Ladd B."/>
            <person name="Jarett J.K."/>
            <person name="Geller-Mcgrath D.E."/>
            <person name="Sieber C.M."/>
            <person name="Emerson J.B."/>
            <person name="Anantharaman K."/>
            <person name="Thomas B.C."/>
            <person name="Malmstrom R."/>
            <person name="Stieglmeier M."/>
            <person name="Klingl A."/>
            <person name="Woyke T."/>
            <person name="Ryan C.M."/>
            <person name="Banfield J.F."/>
        </authorList>
    </citation>
    <scope>NUCLEOTIDE SEQUENCE [LARGE SCALE GENOMIC DNA]</scope>
    <source>
        <strain evidence="1">CG07_land_8_20_14_0_80_42_15</strain>
    </source>
</reference>
<dbReference type="PANTHER" id="PTHR12526:SF600">
    <property type="entry name" value="GLYCOSYL TRANSFERASE GROUP 1"/>
    <property type="match status" value="1"/>
</dbReference>
<sequence>MNILFITPRLPYPPDQGNKIVIFNFIKFLSKKHKITLFSLIPNDESLKYVDELKKYCHRVETVRMRPKWSMKNFIMAIYKTDPYTSIKYYSPLLMERLRKLLKEEKFDVIQAEFYYMAQYVLKLKPLIPPSTATFLDTHNVEYFMYKEYYVNVRDPLLKILMFFELSRMKKYEKFVLEHFDMCLALSQGDIDRIKLMAPKANVVLQPMGVDIEACGSYAMKSKENSIIFFGTMSFFANYDGIKYFYNEIFPLIKKSIPKVELIIAGGSPPPDIKALVSDPCVTVTGYVDDMKSLIARSSVVIVPLRVGGGIRLKIMESWAMGKAIVSTTVGATGLDFSDGKDILIADEPKDFAKKVVELLKNEELRNHLGKAAKFKAQTKYAWDKMVSSIEVEYEKALKEKKKNGNR</sequence>
<dbReference type="SUPFAM" id="SSF53756">
    <property type="entry name" value="UDP-Glycosyltransferase/glycogen phosphorylase"/>
    <property type="match status" value="1"/>
</dbReference>
<name>A0A2J0KU10_9BACT</name>
<comment type="caution">
    <text evidence="1">The sequence shown here is derived from an EMBL/GenBank/DDBJ whole genome shotgun (WGS) entry which is preliminary data.</text>
</comment>
<dbReference type="Proteomes" id="UP000230052">
    <property type="component" value="Unassembled WGS sequence"/>
</dbReference>